<name>A0A3D9ZWS5_9ACTN</name>
<reference evidence="4 5" key="1">
    <citation type="submission" date="2018-08" db="EMBL/GenBank/DDBJ databases">
        <title>Sequencing the genomes of 1000 actinobacteria strains.</title>
        <authorList>
            <person name="Klenk H.-P."/>
        </authorList>
    </citation>
    <scope>NUCLEOTIDE SEQUENCE [LARGE SCALE GENOMIC DNA]</scope>
    <source>
        <strain evidence="4 5">DSM 44099</strain>
    </source>
</reference>
<dbReference type="SMART" id="SM00014">
    <property type="entry name" value="acidPPc"/>
    <property type="match status" value="1"/>
</dbReference>
<feature type="transmembrane region" description="Helical" evidence="2">
    <location>
        <begin position="264"/>
        <end position="282"/>
    </location>
</feature>
<feature type="transmembrane region" description="Helical" evidence="2">
    <location>
        <begin position="288"/>
        <end position="307"/>
    </location>
</feature>
<feature type="region of interest" description="Disordered" evidence="1">
    <location>
        <begin position="315"/>
        <end position="334"/>
    </location>
</feature>
<dbReference type="EMBL" id="QUMQ01000001">
    <property type="protein sequence ID" value="REG01677.1"/>
    <property type="molecule type" value="Genomic_DNA"/>
</dbReference>
<feature type="transmembrane region" description="Helical" evidence="2">
    <location>
        <begin position="188"/>
        <end position="206"/>
    </location>
</feature>
<feature type="transmembrane region" description="Helical" evidence="2">
    <location>
        <begin position="72"/>
        <end position="91"/>
    </location>
</feature>
<feature type="transmembrane region" description="Helical" evidence="2">
    <location>
        <begin position="98"/>
        <end position="115"/>
    </location>
</feature>
<dbReference type="InterPro" id="IPR036938">
    <property type="entry name" value="PAP2/HPO_sf"/>
</dbReference>
<dbReference type="Gene3D" id="1.20.144.10">
    <property type="entry name" value="Phosphatidic acid phosphatase type 2/haloperoxidase"/>
    <property type="match status" value="1"/>
</dbReference>
<feature type="transmembrane region" description="Helical" evidence="2">
    <location>
        <begin position="12"/>
        <end position="32"/>
    </location>
</feature>
<keyword evidence="5" id="KW-1185">Reference proteome</keyword>
<dbReference type="Proteomes" id="UP000256913">
    <property type="component" value="Unassembled WGS sequence"/>
</dbReference>
<accession>A0A3D9ZWS5</accession>
<protein>
    <submittedName>
        <fullName evidence="4">PAP2 superfamily protein</fullName>
    </submittedName>
</protein>
<gene>
    <name evidence="4" type="ORF">DFJ67_7763</name>
</gene>
<comment type="caution">
    <text evidence="4">The sequence shown here is derived from an EMBL/GenBank/DDBJ whole genome shotgun (WGS) entry which is preliminary data.</text>
</comment>
<dbReference type="AlphaFoldDB" id="A0A3D9ZWS5"/>
<dbReference type="SUPFAM" id="SSF48317">
    <property type="entry name" value="Acid phosphatase/Vanadium-dependent haloperoxidase"/>
    <property type="match status" value="1"/>
</dbReference>
<evidence type="ECO:0000313" key="4">
    <source>
        <dbReference type="EMBL" id="REG01677.1"/>
    </source>
</evidence>
<feature type="compositionally biased region" description="Pro residues" evidence="1">
    <location>
        <begin position="229"/>
        <end position="242"/>
    </location>
</feature>
<evidence type="ECO:0000256" key="2">
    <source>
        <dbReference type="SAM" id="Phobius"/>
    </source>
</evidence>
<feature type="transmembrane region" description="Helical" evidence="2">
    <location>
        <begin position="135"/>
        <end position="154"/>
    </location>
</feature>
<evidence type="ECO:0000259" key="3">
    <source>
        <dbReference type="SMART" id="SM00014"/>
    </source>
</evidence>
<feature type="transmembrane region" description="Helical" evidence="2">
    <location>
        <begin position="161"/>
        <end position="182"/>
    </location>
</feature>
<evidence type="ECO:0000256" key="1">
    <source>
        <dbReference type="SAM" id="MobiDB-lite"/>
    </source>
</evidence>
<proteinExistence type="predicted"/>
<dbReference type="InterPro" id="IPR000326">
    <property type="entry name" value="PAP2/HPO"/>
</dbReference>
<sequence>MGRVQTSADARRRLFAAAAVCAVGFGATWLLFVRTSAGQWLDGALLPRAERGGGYASPTMLAGPADLVLGRFGNPLLIGLLVIVIVMVGVLAGRIRAAVVAFLLFVCAAGGAGLAKQVISRPELGVVGSSTHNSFPSGHAAVAAALLLSVLLVVPPRARVWVAVPGAMGASGIAAATMVAGWHRFSDVVGSLLLVATLYFLAAAVLNRWLAAPAPGAAPPAGVAPPLPRAVPPTGAAPPPVRAAPAAGAAPAADTERLSAGNGVALVSGGTLLMVPLLAVAPDAGVPLVAAIAAIIGLTMAVVWVALRLTRPTANAPEADKTKPPRAYVHPGRL</sequence>
<evidence type="ECO:0000313" key="5">
    <source>
        <dbReference type="Proteomes" id="UP000256913"/>
    </source>
</evidence>
<feature type="region of interest" description="Disordered" evidence="1">
    <location>
        <begin position="229"/>
        <end position="248"/>
    </location>
</feature>
<keyword evidence="2" id="KW-0812">Transmembrane</keyword>
<keyword evidence="2" id="KW-1133">Transmembrane helix</keyword>
<feature type="domain" description="Phosphatidic acid phosphatase type 2/haloperoxidase" evidence="3">
    <location>
        <begin position="83"/>
        <end position="203"/>
    </location>
</feature>
<keyword evidence="2" id="KW-0472">Membrane</keyword>
<organism evidence="4 5">
    <name type="scientific">Asanoa ferruginea</name>
    <dbReference type="NCBI Taxonomy" id="53367"/>
    <lineage>
        <taxon>Bacteria</taxon>
        <taxon>Bacillati</taxon>
        <taxon>Actinomycetota</taxon>
        <taxon>Actinomycetes</taxon>
        <taxon>Micromonosporales</taxon>
        <taxon>Micromonosporaceae</taxon>
        <taxon>Asanoa</taxon>
    </lineage>
</organism>
<dbReference type="Pfam" id="PF01569">
    <property type="entry name" value="PAP2"/>
    <property type="match status" value="1"/>
</dbReference>